<dbReference type="InterPro" id="IPR036208">
    <property type="entry name" value="VHL_sf"/>
</dbReference>
<feature type="compositionally biased region" description="Polar residues" evidence="1">
    <location>
        <begin position="133"/>
        <end position="144"/>
    </location>
</feature>
<dbReference type="Gene3D" id="2.60.40.780">
    <property type="entry name" value="von Hippel-Lindau disease tumour suppressor, beta domain"/>
    <property type="match status" value="1"/>
</dbReference>
<feature type="compositionally biased region" description="Low complexity" evidence="1">
    <location>
        <begin position="122"/>
        <end position="132"/>
    </location>
</feature>
<feature type="region of interest" description="Disordered" evidence="1">
    <location>
        <begin position="1"/>
        <end position="65"/>
    </location>
</feature>
<organism evidence="3 4">
    <name type="scientific">Actinoplanes subglobosus</name>
    <dbReference type="NCBI Taxonomy" id="1547892"/>
    <lineage>
        <taxon>Bacteria</taxon>
        <taxon>Bacillati</taxon>
        <taxon>Actinomycetota</taxon>
        <taxon>Actinomycetes</taxon>
        <taxon>Micromonosporales</taxon>
        <taxon>Micromonosporaceae</taxon>
        <taxon>Actinoplanes</taxon>
    </lineage>
</organism>
<reference evidence="4" key="1">
    <citation type="journal article" date="2019" name="Int. J. Syst. Evol. Microbiol.">
        <title>The Global Catalogue of Microorganisms (GCM) 10K type strain sequencing project: providing services to taxonomists for standard genome sequencing and annotation.</title>
        <authorList>
            <consortium name="The Broad Institute Genomics Platform"/>
            <consortium name="The Broad Institute Genome Sequencing Center for Infectious Disease"/>
            <person name="Wu L."/>
            <person name="Ma J."/>
        </authorList>
    </citation>
    <scope>NUCLEOTIDE SEQUENCE [LARGE SCALE GENOMIC DNA]</scope>
    <source>
        <strain evidence="4">TBRC 5832</strain>
    </source>
</reference>
<feature type="compositionally biased region" description="Basic residues" evidence="1">
    <location>
        <begin position="30"/>
        <end position="40"/>
    </location>
</feature>
<protein>
    <recommendedName>
        <fullName evidence="2">von Hippel-Lindau disease tumour suppressor beta domain-containing protein</fullName>
    </recommendedName>
</protein>
<dbReference type="Proteomes" id="UP001595867">
    <property type="component" value="Unassembled WGS sequence"/>
</dbReference>
<feature type="domain" description="von Hippel-Lindau disease tumour suppressor beta" evidence="2">
    <location>
        <begin position="178"/>
        <end position="239"/>
    </location>
</feature>
<name>A0ABV8J0B2_9ACTN</name>
<evidence type="ECO:0000313" key="4">
    <source>
        <dbReference type="Proteomes" id="UP001595867"/>
    </source>
</evidence>
<dbReference type="RefSeq" id="WP_378070841.1">
    <property type="nucleotide sequence ID" value="NZ_JBHSBL010000023.1"/>
</dbReference>
<keyword evidence="4" id="KW-1185">Reference proteome</keyword>
<dbReference type="Pfam" id="PF01847">
    <property type="entry name" value="VHL"/>
    <property type="match status" value="1"/>
</dbReference>
<feature type="region of interest" description="Disordered" evidence="1">
    <location>
        <begin position="99"/>
        <end position="161"/>
    </location>
</feature>
<dbReference type="InterPro" id="IPR037140">
    <property type="entry name" value="VHL_beta_dom_sf"/>
</dbReference>
<proteinExistence type="predicted"/>
<evidence type="ECO:0000313" key="3">
    <source>
        <dbReference type="EMBL" id="MFC4069947.1"/>
    </source>
</evidence>
<dbReference type="SUPFAM" id="SSF49468">
    <property type="entry name" value="VHL"/>
    <property type="match status" value="1"/>
</dbReference>
<gene>
    <name evidence="3" type="ORF">ACFO0C_33900</name>
</gene>
<evidence type="ECO:0000259" key="2">
    <source>
        <dbReference type="Pfam" id="PF01847"/>
    </source>
</evidence>
<sequence length="257" mass="27629">MTPADDAPPETGLRIGRWVPAETGNVHGGGPRRHAGRPTRTRHEPEVAGVPAGRTPPGPPHRPARLPRVQRRILAAGLTGLLFAGSAAALTWPGAEPVDRHADPISAGAETPARPVPDPDETATPAASSATTGSRQPSWPSSTAPRPMAPSPTVPAVPSATRASAEVIVLSPLRERYLRSRESRQQTEIDFVNRRDEPVLIHWLDYHGARERYDILRSGEARQQSTYVSHPWVVTDVRGHGLAIFLPASRPAQATIT</sequence>
<dbReference type="EMBL" id="JBHSBL010000023">
    <property type="protein sequence ID" value="MFC4069947.1"/>
    <property type="molecule type" value="Genomic_DNA"/>
</dbReference>
<comment type="caution">
    <text evidence="3">The sequence shown here is derived from an EMBL/GenBank/DDBJ whole genome shotgun (WGS) entry which is preliminary data.</text>
</comment>
<accession>A0ABV8J0B2</accession>
<evidence type="ECO:0000256" key="1">
    <source>
        <dbReference type="SAM" id="MobiDB-lite"/>
    </source>
</evidence>
<dbReference type="InterPro" id="IPR024053">
    <property type="entry name" value="VHL_beta_dom"/>
</dbReference>